<evidence type="ECO:0000256" key="1">
    <source>
        <dbReference type="SAM" id="MobiDB-lite"/>
    </source>
</evidence>
<proteinExistence type="predicted"/>
<keyword evidence="4" id="KW-1185">Reference proteome</keyword>
<protein>
    <submittedName>
        <fullName evidence="3">TIGR03936 family radical SAM-associated protein</fullName>
    </submittedName>
</protein>
<evidence type="ECO:0000313" key="4">
    <source>
        <dbReference type="Proteomes" id="UP001589788"/>
    </source>
</evidence>
<reference evidence="3 4" key="1">
    <citation type="submission" date="2024-09" db="EMBL/GenBank/DDBJ databases">
        <authorList>
            <person name="Sun Q."/>
            <person name="Mori K."/>
        </authorList>
    </citation>
    <scope>NUCLEOTIDE SEQUENCE [LARGE SCALE GENOMIC DNA]</scope>
    <source>
        <strain evidence="3 4">JCM 15389</strain>
    </source>
</reference>
<dbReference type="RefSeq" id="WP_377789516.1">
    <property type="nucleotide sequence ID" value="NZ_JBHLYQ010000069.1"/>
</dbReference>
<dbReference type="NCBIfam" id="TIGR03936">
    <property type="entry name" value="sam_1_link_chp"/>
    <property type="match status" value="1"/>
</dbReference>
<dbReference type="Proteomes" id="UP001589788">
    <property type="component" value="Unassembled WGS sequence"/>
</dbReference>
<dbReference type="EMBL" id="JBHLYQ010000069">
    <property type="protein sequence ID" value="MFC0082086.1"/>
    <property type="molecule type" value="Genomic_DNA"/>
</dbReference>
<dbReference type="InterPro" id="IPR018768">
    <property type="entry name" value="DUF2344"/>
</dbReference>
<sequence length="252" mass="26883">MTDQGGDGRLVLRLRYTKLGKLRWLSHRDLARVLERALRRARLPVAYSAGFSPHPLLSFGLALPTGCESTAEYLDVRLEPTPGLLEAGPALPDLVRRELGPALPQGVAVLAAAVLEGSSRSLQQIVTACEWQLLAPGADPAALRRRAAELLDAESVPVARQRRGALVEEDLRPGLLALRVEDPQADPEPSGPQVVAELATGVPGARPDGLARALGIPGALVRRTHQWTNVEGSRREPLDAVPPALVPEGAAR</sequence>
<evidence type="ECO:0000259" key="2">
    <source>
        <dbReference type="Pfam" id="PF10105"/>
    </source>
</evidence>
<organism evidence="3 4">
    <name type="scientific">Aciditerrimonas ferrireducens</name>
    <dbReference type="NCBI Taxonomy" id="667306"/>
    <lineage>
        <taxon>Bacteria</taxon>
        <taxon>Bacillati</taxon>
        <taxon>Actinomycetota</taxon>
        <taxon>Acidimicrobiia</taxon>
        <taxon>Acidimicrobiales</taxon>
        <taxon>Acidimicrobiaceae</taxon>
        <taxon>Aciditerrimonas</taxon>
    </lineage>
</organism>
<gene>
    <name evidence="3" type="ORF">ACFFRE_07980</name>
</gene>
<feature type="region of interest" description="Disordered" evidence="1">
    <location>
        <begin position="228"/>
        <end position="252"/>
    </location>
</feature>
<accession>A0ABV6C327</accession>
<dbReference type="Pfam" id="PF10105">
    <property type="entry name" value="DUF2344"/>
    <property type="match status" value="1"/>
</dbReference>
<feature type="domain" description="DUF2344" evidence="2">
    <location>
        <begin position="12"/>
        <end position="182"/>
    </location>
</feature>
<comment type="caution">
    <text evidence="3">The sequence shown here is derived from an EMBL/GenBank/DDBJ whole genome shotgun (WGS) entry which is preliminary data.</text>
</comment>
<evidence type="ECO:0000313" key="3">
    <source>
        <dbReference type="EMBL" id="MFC0082086.1"/>
    </source>
</evidence>
<name>A0ABV6C327_9ACTN</name>